<dbReference type="InterPro" id="IPR011051">
    <property type="entry name" value="RmlC_Cupin_sf"/>
</dbReference>
<evidence type="ECO:0000256" key="1">
    <source>
        <dbReference type="ARBA" id="ARBA00023125"/>
    </source>
</evidence>
<dbReference type="PROSITE" id="PS50943">
    <property type="entry name" value="HTH_CROC1"/>
    <property type="match status" value="1"/>
</dbReference>
<dbReference type="InterPro" id="IPR001387">
    <property type="entry name" value="Cro/C1-type_HTH"/>
</dbReference>
<dbReference type="GO" id="GO:0003677">
    <property type="term" value="F:DNA binding"/>
    <property type="evidence" value="ECO:0007669"/>
    <property type="project" value="UniProtKB-KW"/>
</dbReference>
<dbReference type="InterPro" id="IPR013096">
    <property type="entry name" value="Cupin_2"/>
</dbReference>
<feature type="domain" description="HTH cro/C1-type" evidence="2">
    <location>
        <begin position="20"/>
        <end position="74"/>
    </location>
</feature>
<dbReference type="PANTHER" id="PTHR46797:SF1">
    <property type="entry name" value="METHYLPHOSPHONATE SYNTHASE"/>
    <property type="match status" value="1"/>
</dbReference>
<dbReference type="CDD" id="cd00093">
    <property type="entry name" value="HTH_XRE"/>
    <property type="match status" value="1"/>
</dbReference>
<dbReference type="AlphaFoldDB" id="A0AAU1UJ27"/>
<proteinExistence type="predicted"/>
<dbReference type="SUPFAM" id="SSF51182">
    <property type="entry name" value="RmlC-like cupins"/>
    <property type="match status" value="1"/>
</dbReference>
<dbReference type="SUPFAM" id="SSF47413">
    <property type="entry name" value="lambda repressor-like DNA-binding domains"/>
    <property type="match status" value="1"/>
</dbReference>
<keyword evidence="1" id="KW-0238">DNA-binding</keyword>
<name>A0AAU1UJ27_9ACTN</name>
<dbReference type="GO" id="GO:0003700">
    <property type="term" value="F:DNA-binding transcription factor activity"/>
    <property type="evidence" value="ECO:0007669"/>
    <property type="project" value="TreeGrafter"/>
</dbReference>
<dbReference type="InterPro" id="IPR010982">
    <property type="entry name" value="Lambda_DNA-bd_dom_sf"/>
</dbReference>
<accession>A0AAU1UJ27</accession>
<dbReference type="Pfam" id="PF13560">
    <property type="entry name" value="HTH_31"/>
    <property type="match status" value="1"/>
</dbReference>
<dbReference type="EMBL" id="CP108195">
    <property type="protein sequence ID" value="WTS17004.1"/>
    <property type="molecule type" value="Genomic_DNA"/>
</dbReference>
<dbReference type="Pfam" id="PF07883">
    <property type="entry name" value="Cupin_2"/>
    <property type="match status" value="1"/>
</dbReference>
<dbReference type="CDD" id="cd02209">
    <property type="entry name" value="cupin_XRE_C"/>
    <property type="match status" value="1"/>
</dbReference>
<evidence type="ECO:0000259" key="2">
    <source>
        <dbReference type="PROSITE" id="PS50943"/>
    </source>
</evidence>
<dbReference type="SMART" id="SM00530">
    <property type="entry name" value="HTH_XRE"/>
    <property type="match status" value="1"/>
</dbReference>
<dbReference type="PANTHER" id="PTHR46797">
    <property type="entry name" value="HTH-TYPE TRANSCRIPTIONAL REGULATOR"/>
    <property type="match status" value="1"/>
</dbReference>
<protein>
    <submittedName>
        <fullName evidence="3">XRE family transcriptional regulator</fullName>
    </submittedName>
</protein>
<dbReference type="InterPro" id="IPR014710">
    <property type="entry name" value="RmlC-like_jellyroll"/>
</dbReference>
<dbReference type="Gene3D" id="1.10.260.40">
    <property type="entry name" value="lambda repressor-like DNA-binding domains"/>
    <property type="match status" value="1"/>
</dbReference>
<sequence>MADRPTETPVDPDQQLGSAIRRLRKKRGLTLVQLAGSAGLSHPFLSQLERGLARPSMPSLHRIAQALGTTQQALMAHSATTAAGIHVVRQGTRIPIDNSGGSARMLGAPQFALHPVEYTGGRTDFEDYYDHPGDEFLYVVHGAIEVDLLGPGGRELHRLSAGDSLLYPGGTPHRWRVLVEDQDIPGVRLLAVQNAPR</sequence>
<reference evidence="3" key="1">
    <citation type="submission" date="2022-10" db="EMBL/GenBank/DDBJ databases">
        <title>The complete genomes of actinobacterial strains from the NBC collection.</title>
        <authorList>
            <person name="Joergensen T.S."/>
            <person name="Alvarez Arevalo M."/>
            <person name="Sterndorff E.B."/>
            <person name="Faurdal D."/>
            <person name="Vuksanovic O."/>
            <person name="Mourched A.-S."/>
            <person name="Charusanti P."/>
            <person name="Shaw S."/>
            <person name="Blin K."/>
            <person name="Weber T."/>
        </authorList>
    </citation>
    <scope>NUCLEOTIDE SEQUENCE</scope>
    <source>
        <strain evidence="3">NBC_00119</strain>
    </source>
</reference>
<organism evidence="3">
    <name type="scientific">Streptomyces sp. NBC_00119</name>
    <dbReference type="NCBI Taxonomy" id="2975659"/>
    <lineage>
        <taxon>Bacteria</taxon>
        <taxon>Bacillati</taxon>
        <taxon>Actinomycetota</taxon>
        <taxon>Actinomycetes</taxon>
        <taxon>Kitasatosporales</taxon>
        <taxon>Streptomycetaceae</taxon>
        <taxon>Streptomyces</taxon>
    </lineage>
</organism>
<evidence type="ECO:0000313" key="3">
    <source>
        <dbReference type="EMBL" id="WTS17004.1"/>
    </source>
</evidence>
<dbReference type="Gene3D" id="2.60.120.10">
    <property type="entry name" value="Jelly Rolls"/>
    <property type="match status" value="1"/>
</dbReference>
<gene>
    <name evidence="3" type="ORF">OHU69_41770</name>
</gene>
<dbReference type="GO" id="GO:0005829">
    <property type="term" value="C:cytosol"/>
    <property type="evidence" value="ECO:0007669"/>
    <property type="project" value="TreeGrafter"/>
</dbReference>
<dbReference type="InterPro" id="IPR050807">
    <property type="entry name" value="TransReg_Diox_bact_type"/>
</dbReference>